<dbReference type="Pfam" id="PF10950">
    <property type="entry name" value="Organ_specific"/>
    <property type="match status" value="1"/>
</dbReference>
<accession>A0AA88JCT4</accession>
<dbReference type="AlphaFoldDB" id="A0AA88JCT4"/>
<protein>
    <submittedName>
        <fullName evidence="1">Uncharacterized protein</fullName>
    </submittedName>
</protein>
<dbReference type="EMBL" id="BTGU01000653">
    <property type="protein sequence ID" value="GMN68602.1"/>
    <property type="molecule type" value="Genomic_DNA"/>
</dbReference>
<comment type="caution">
    <text evidence="1">The sequence shown here is derived from an EMBL/GenBank/DDBJ whole genome shotgun (WGS) entry which is preliminary data.</text>
</comment>
<dbReference type="InterPro" id="IPR024489">
    <property type="entry name" value="Organ_specific_prot"/>
</dbReference>
<gene>
    <name evidence="1" type="ORF">TIFTF001_037658</name>
</gene>
<reference evidence="1" key="1">
    <citation type="submission" date="2023-07" db="EMBL/GenBank/DDBJ databases">
        <title>draft genome sequence of fig (Ficus carica).</title>
        <authorList>
            <person name="Takahashi T."/>
            <person name="Nishimura K."/>
        </authorList>
    </citation>
    <scope>NUCLEOTIDE SEQUENCE</scope>
</reference>
<evidence type="ECO:0000313" key="2">
    <source>
        <dbReference type="Proteomes" id="UP001187192"/>
    </source>
</evidence>
<organism evidence="1 2">
    <name type="scientific">Ficus carica</name>
    <name type="common">Common fig</name>
    <dbReference type="NCBI Taxonomy" id="3494"/>
    <lineage>
        <taxon>Eukaryota</taxon>
        <taxon>Viridiplantae</taxon>
        <taxon>Streptophyta</taxon>
        <taxon>Embryophyta</taxon>
        <taxon>Tracheophyta</taxon>
        <taxon>Spermatophyta</taxon>
        <taxon>Magnoliopsida</taxon>
        <taxon>eudicotyledons</taxon>
        <taxon>Gunneridae</taxon>
        <taxon>Pentapetalae</taxon>
        <taxon>rosids</taxon>
        <taxon>fabids</taxon>
        <taxon>Rosales</taxon>
        <taxon>Moraceae</taxon>
        <taxon>Ficeae</taxon>
        <taxon>Ficus</taxon>
    </lineage>
</organism>
<sequence length="77" mass="8744">MVQFASTTSTVELRKDPAGEYWRTVMNDQAMPEAIHALLDDFEPTPNASAYPDGDAKAAESAFVKAKTYFWELYCWF</sequence>
<dbReference type="Proteomes" id="UP001187192">
    <property type="component" value="Unassembled WGS sequence"/>
</dbReference>
<dbReference type="PANTHER" id="PTHR33731:SF2">
    <property type="entry name" value="ORGAN-SPECIFIC PROTEIN S2-LIKE"/>
    <property type="match status" value="1"/>
</dbReference>
<keyword evidence="2" id="KW-1185">Reference proteome</keyword>
<name>A0AA88JCT4_FICCA</name>
<proteinExistence type="predicted"/>
<evidence type="ECO:0000313" key="1">
    <source>
        <dbReference type="EMBL" id="GMN68602.1"/>
    </source>
</evidence>
<dbReference type="PANTHER" id="PTHR33731">
    <property type="entry name" value="PROTEIN, PUTATIVE-RELATED"/>
    <property type="match status" value="1"/>
</dbReference>